<evidence type="ECO:0000313" key="2">
    <source>
        <dbReference type="Proteomes" id="UP001172778"/>
    </source>
</evidence>
<dbReference type="InterPro" id="IPR014729">
    <property type="entry name" value="Rossmann-like_a/b/a_fold"/>
</dbReference>
<proteinExistence type="predicted"/>
<dbReference type="Pfam" id="PF03054">
    <property type="entry name" value="tRNA_Me_trans"/>
    <property type="match status" value="1"/>
</dbReference>
<dbReference type="RefSeq" id="WP_284099176.1">
    <property type="nucleotide sequence ID" value="NZ_JARRAF010000002.1"/>
</dbReference>
<reference evidence="1" key="1">
    <citation type="submission" date="2023-03" db="EMBL/GenBank/DDBJ databases">
        <title>Chitinimonas shenzhenensis gen. nov., sp. nov., a novel member of family Burkholderiaceae isolated from activated sludge collected in Shen Zhen, China.</title>
        <authorList>
            <person name="Wang X."/>
        </authorList>
    </citation>
    <scope>NUCLEOTIDE SEQUENCE</scope>
    <source>
        <strain evidence="1">DQS-5</strain>
    </source>
</reference>
<name>A0ABT7DSX7_9NEIS</name>
<accession>A0ABT7DSX7</accession>
<dbReference type="SUPFAM" id="SSF52402">
    <property type="entry name" value="Adenine nucleotide alpha hydrolases-like"/>
    <property type="match status" value="1"/>
</dbReference>
<organism evidence="1 2">
    <name type="scientific">Parachitinimonas caeni</name>
    <dbReference type="NCBI Taxonomy" id="3031301"/>
    <lineage>
        <taxon>Bacteria</taxon>
        <taxon>Pseudomonadati</taxon>
        <taxon>Pseudomonadota</taxon>
        <taxon>Betaproteobacteria</taxon>
        <taxon>Neisseriales</taxon>
        <taxon>Chitinibacteraceae</taxon>
        <taxon>Parachitinimonas</taxon>
    </lineage>
</organism>
<comment type="caution">
    <text evidence="1">The sequence shown here is derived from an EMBL/GenBank/DDBJ whole genome shotgun (WGS) entry which is preliminary data.</text>
</comment>
<gene>
    <name evidence="1" type="ORF">PZA18_02360</name>
</gene>
<dbReference type="NCBIfam" id="TIGR03573">
    <property type="entry name" value="WbuX"/>
    <property type="match status" value="1"/>
</dbReference>
<dbReference type="InterPro" id="IPR020022">
    <property type="entry name" value="N-acetyl_sugar_amidoTrfase"/>
</dbReference>
<evidence type="ECO:0000313" key="1">
    <source>
        <dbReference type="EMBL" id="MDK2122889.1"/>
    </source>
</evidence>
<dbReference type="Proteomes" id="UP001172778">
    <property type="component" value="Unassembled WGS sequence"/>
</dbReference>
<sequence>MAEYRVCRRCVMDTSAPNIHFDAEGHCNFCSEYLQRMAVGGGFFERKQAALPAFIAQIKQDGIGRDYDCVVGLSGGVDSTYALHLVKEQGLRPLAVHLDNGWNSELAVRNIENIVRKLDVDLYTHVIEWKENRDLQRAFFEANVVDIELLMDNAMQALNYQQAKRWGVKYILAGSNHATEGIKLPAGWNHFKHDRQNIKAIHQRYGKRPIRTHLLIGTFDFIRYRFWHKIDWVPFLDYFDYNKQQAQQILVEKFNYNPYPYKHYESVFTRFYQGYILPTKFGIDKRRVHLSTLICAGQLSREAALAKLEESPYPDPDLLADDREFVLKKLGFTEAWFEQWLRTPGVPHLAYPSEKQRYLALINLKQKLQRR</sequence>
<dbReference type="Gene3D" id="3.40.50.620">
    <property type="entry name" value="HUPs"/>
    <property type="match status" value="1"/>
</dbReference>
<dbReference type="EMBL" id="JARRAF010000002">
    <property type="protein sequence ID" value="MDK2122889.1"/>
    <property type="molecule type" value="Genomic_DNA"/>
</dbReference>
<protein>
    <submittedName>
        <fullName evidence="1">N-acetyl sugar amidotransferase</fullName>
    </submittedName>
</protein>
<keyword evidence="2" id="KW-1185">Reference proteome</keyword>